<feature type="compositionally biased region" description="Pro residues" evidence="1">
    <location>
        <begin position="306"/>
        <end position="337"/>
    </location>
</feature>
<comment type="caution">
    <text evidence="3">The sequence shown here is derived from an EMBL/GenBank/DDBJ whole genome shotgun (WGS) entry which is preliminary data.</text>
</comment>
<keyword evidence="4" id="KW-1185">Reference proteome</keyword>
<evidence type="ECO:0000256" key="1">
    <source>
        <dbReference type="SAM" id="MobiDB-lite"/>
    </source>
</evidence>
<reference evidence="3 4" key="1">
    <citation type="submission" date="2020-07" db="EMBL/GenBank/DDBJ databases">
        <title>Sequencing the genomes of 1000 actinobacteria strains.</title>
        <authorList>
            <person name="Klenk H.-P."/>
        </authorList>
    </citation>
    <scope>NUCLEOTIDE SEQUENCE [LARGE SCALE GENOMIC DNA]</scope>
    <source>
        <strain evidence="3 4">DSM 44065</strain>
    </source>
</reference>
<feature type="domain" description="Transglycosylase SLT" evidence="2">
    <location>
        <begin position="194"/>
        <end position="236"/>
    </location>
</feature>
<dbReference type="PANTHER" id="PTHR30163">
    <property type="entry name" value="MEMBRANE-BOUND LYTIC MUREIN TRANSGLYCOSYLASE B"/>
    <property type="match status" value="1"/>
</dbReference>
<evidence type="ECO:0000313" key="4">
    <source>
        <dbReference type="Proteomes" id="UP000587002"/>
    </source>
</evidence>
<sequence>MTSRSKRHGKQDTVSRFGGVAKDRARRWVAITALAPAVLLPLTLVAASSSFVSEQQDPPEADLRELGVTGSLPRAPRPGPDLLEQADDPRELAEGEPALDLPTGPLGIPEVVLTAYHRAADAANHRNPGCGLRWSVLAAIGRVESGHARAGRVDAAGTTARAILGPRLSGGPGIAAVPDTDGGRLDGDPVWDRAVGPMQFIPSTWRKYAVDGNADGTASPHNVHDATAAAGDYLCSGGGDLRRARDLVSAVFRYNHSESYVRTVLVWAAAYDGGVTPTPSELAPEVDDVLAGDRLPDGPAVLAAPAAPPPAPAPPAAPVPPAERPPLPPAAPAPSGEPAPGGLLPKPEEVNLPPVPEPTLPELTPPLDPSTPGPTAPPSSTPGAPPSSTTPPPSSTAPGEPPSEPGTPPSSTAPPSSGTEPGTPPPSTGTPSAEPTTGADSTSPTVTEPVPPTGERPVESLGACDPAVLGRGEFALAPPAPGAAIAPGTTDPAAVAPGQEVYVNGSPGVVATCTVPVA</sequence>
<feature type="compositionally biased region" description="Low complexity" evidence="1">
    <location>
        <begin position="429"/>
        <end position="448"/>
    </location>
</feature>
<feature type="compositionally biased region" description="Pro residues" evidence="1">
    <location>
        <begin position="353"/>
        <end position="412"/>
    </location>
</feature>
<organism evidence="3 4">
    <name type="scientific">Saccharopolyspora hordei</name>
    <dbReference type="NCBI Taxonomy" id="1838"/>
    <lineage>
        <taxon>Bacteria</taxon>
        <taxon>Bacillati</taxon>
        <taxon>Actinomycetota</taxon>
        <taxon>Actinomycetes</taxon>
        <taxon>Pseudonocardiales</taxon>
        <taxon>Pseudonocardiaceae</taxon>
        <taxon>Saccharopolyspora</taxon>
    </lineage>
</organism>
<gene>
    <name evidence="3" type="ORF">HNR68_000007</name>
</gene>
<dbReference type="SUPFAM" id="SSF53955">
    <property type="entry name" value="Lysozyme-like"/>
    <property type="match status" value="1"/>
</dbReference>
<dbReference type="EMBL" id="JACCFJ010000001">
    <property type="protein sequence ID" value="NYI81377.1"/>
    <property type="molecule type" value="Genomic_DNA"/>
</dbReference>
<dbReference type="InterPro" id="IPR043426">
    <property type="entry name" value="MltB-like"/>
</dbReference>
<dbReference type="Gene3D" id="1.10.530.10">
    <property type="match status" value="1"/>
</dbReference>
<dbReference type="Proteomes" id="UP000587002">
    <property type="component" value="Unassembled WGS sequence"/>
</dbReference>
<dbReference type="GO" id="GO:0008933">
    <property type="term" value="F:peptidoglycan lytic transglycosylase activity"/>
    <property type="evidence" value="ECO:0007669"/>
    <property type="project" value="TreeGrafter"/>
</dbReference>
<feature type="region of interest" description="Disordered" evidence="1">
    <location>
        <begin position="290"/>
        <end position="463"/>
    </location>
</feature>
<protein>
    <recommendedName>
        <fullName evidence="2">Transglycosylase SLT domain-containing protein</fullName>
    </recommendedName>
</protein>
<name>A0A853AN11_9PSEU</name>
<dbReference type="InterPro" id="IPR031304">
    <property type="entry name" value="SLT_2"/>
</dbReference>
<evidence type="ECO:0000259" key="2">
    <source>
        <dbReference type="Pfam" id="PF13406"/>
    </source>
</evidence>
<dbReference type="Pfam" id="PF13406">
    <property type="entry name" value="SLT_2"/>
    <property type="match status" value="1"/>
</dbReference>
<evidence type="ECO:0000313" key="3">
    <source>
        <dbReference type="EMBL" id="NYI81377.1"/>
    </source>
</evidence>
<dbReference type="GO" id="GO:0009253">
    <property type="term" value="P:peptidoglycan catabolic process"/>
    <property type="evidence" value="ECO:0007669"/>
    <property type="project" value="TreeGrafter"/>
</dbReference>
<dbReference type="InterPro" id="IPR023346">
    <property type="entry name" value="Lysozyme-like_dom_sf"/>
</dbReference>
<dbReference type="CDD" id="cd13399">
    <property type="entry name" value="Slt35-like"/>
    <property type="match status" value="1"/>
</dbReference>
<dbReference type="PANTHER" id="PTHR30163:SF8">
    <property type="entry name" value="LYTIC MUREIN TRANSGLYCOSYLASE"/>
    <property type="match status" value="1"/>
</dbReference>
<dbReference type="AlphaFoldDB" id="A0A853AN11"/>
<accession>A0A853AN11</accession>
<dbReference type="RefSeq" id="WP_343049852.1">
    <property type="nucleotide sequence ID" value="NZ_BAABFH010000001.1"/>
</dbReference>
<proteinExistence type="predicted"/>